<accession>A0AAW3B4M0</accession>
<feature type="region of interest" description="Disordered" evidence="1">
    <location>
        <begin position="795"/>
        <end position="860"/>
    </location>
</feature>
<feature type="region of interest" description="Disordered" evidence="1">
    <location>
        <begin position="52"/>
        <end position="72"/>
    </location>
</feature>
<reference evidence="2 3" key="1">
    <citation type="submission" date="2024-02" db="EMBL/GenBank/DDBJ databases">
        <title>FIRST GENOME SEQUENCES OF Leishmania (Viannia) shawi, Leishmania (Viannia) lindenbergi AND Leishmania (Viannia) utingensis.</title>
        <authorList>
            <person name="Resadore F."/>
            <person name="Custodio M.G.F."/>
            <person name="Boite M.C."/>
            <person name="Cupolillo E."/>
            <person name="Ferreira G.E.M."/>
        </authorList>
    </citation>
    <scope>NUCLEOTIDE SEQUENCE [LARGE SCALE GENOMIC DNA]</scope>
    <source>
        <strain evidence="2 3">MDAS/BR/1979/M5533</strain>
    </source>
</reference>
<evidence type="ECO:0000256" key="1">
    <source>
        <dbReference type="SAM" id="MobiDB-lite"/>
    </source>
</evidence>
<dbReference type="Proteomes" id="UP001501274">
    <property type="component" value="Unassembled WGS sequence"/>
</dbReference>
<dbReference type="CDD" id="cd23515">
    <property type="entry name" value="MPSS2"/>
    <property type="match status" value="1"/>
</dbReference>
<proteinExistence type="predicted"/>
<name>A0AAW3B4M0_9TRYP</name>
<organism evidence="2 3">
    <name type="scientific">Leishmania naiffi</name>
    <dbReference type="NCBI Taxonomy" id="5678"/>
    <lineage>
        <taxon>Eukaryota</taxon>
        <taxon>Discoba</taxon>
        <taxon>Euglenozoa</taxon>
        <taxon>Kinetoplastea</taxon>
        <taxon>Metakinetoplastina</taxon>
        <taxon>Trypanosomatida</taxon>
        <taxon>Trypanosomatidae</taxon>
        <taxon>Leishmaniinae</taxon>
        <taxon>Leishmania</taxon>
        <taxon>Leishmania naiffi species complex</taxon>
    </lineage>
</organism>
<dbReference type="EMBL" id="JBAMZN010000037">
    <property type="protein sequence ID" value="KAL0516767.1"/>
    <property type="molecule type" value="Genomic_DNA"/>
</dbReference>
<sequence length="1865" mass="206013">MALLRTAYLLVGASRLPLILLFSPPLRQSSSLFQTDAQQILNPSAIGHQLRDSVPPISKRRNDAAPVSSAKQRDVKRRGFNAIIRWCAYHQDTERLGLMHAGNLTGEVAGMDSSVLRWVQESIDSFSCGQCLVLLSFLCDVLDRQRKVAGGNAPTETVPSEFIRGLCRCISLLTAHTTCSEQLKIQPFLILLSAAYGLHRVTHNNPLKLPSETLETLSAPPALWLALVHQVNLYCSTTAQEQSSILESTAIEALLTTLLLFDPLRCQQFLAAPDLSLIATVTRRLDALIVPVLKATRQECKPAPSGAAPGVAHLKPGGVSPEAQLPSGLEEYVTSSNTTASLSASLVPMQSRVCMSDFARIILNARTAPPACRVNLMEYLLCVLRHPSTFSIEENRYLPAIMSAVRSRNLCRMSGVPDDIIKHSTTMEFDVLAEVLCYTKRRSLYRDKIYQMLRSRFQRDDGTDDLAESQLAPNVALSLLLSLGLQLPWSMCRQLLLYSLRVAPEVLRRMQTTAKGGEENDATLRRAENSPSSKVPLSLDLCAILYFLGKCHQSLNSAQHLEQAIPEAGTEINQMIRALVCSIDWKGCTVKNLGESTRSKGNFILVGVAALGALSAYVDGYFMHQCLSDDDTMDERVLFSVLVLPILKDRTPQRVKMESLPILAKAVGLFTTEETKRRLVTHMIRLISDGHFYSFFAFVRFVAPLAIEFKATTSDHIALVFRQRVLSVRGIPEHILRHADALKVQTTMLLRTVRYVIAIGALDSGNTAVNAARRESVRVWFEHYLQCLATTEKSSKNTALTTDSAPQAEAVSSAGETSCVVNREKQTPLIAEEDNPPATDKNTEEDFEDADDASDEPRADTNDARIALDAAFTTAVTDADVEEVLSLMLQVGCRQPYRVMLVVARRLTERASMIAEDQVSPVWCTAAPPMAGDRNRKASTQNHAWSEPTMNSDSIATAGDEHSCPALLSVPPLAAHFVCAVRIDFAIALPSMLPTFVSALLARCDIRIFYHVVSAILMTVKRRRRVPALSEDLQIGVIAFETLQRRLAMGHLVDSQEQSATVLKLIISFLHHLTLAVPHLCVAQVAFLLANNQRGTASTLVSNNQASSQLDCMAGLSTELQGVVPKDEAEPGDLDDAVDDKDVFESHVAIHAELEACLLRLVPYLGAVELKQIGLAHLQRLSLFFPHVSPFVAQQLQPQLSDFNQRELLQLVAQYPAGTAEVLALLSKTDLYASIDLNDYVTIAKRLPMQINEVIVAAHLPHMTIAWIARVLSALAARHEEVPMRLLRSLLYRVSAVAEDASESDKSLLMMVLQGYLLFRSDHGTLVERLAEMKSAAAESSTSHIDDALWSMTLTAPKVEEGEQQERRELIRTSFDRLLSLEHISTLDALRIFLISYPTFLHQIREQGVVAKVEQQLLPNILATTPVQWRELAALVQLLAEHRVLLPSTVDILLKSVFTAAQLTSLYKAVIASSDSNTVSALETLLQIAAKCAEAAAPGHSPFPLLPVTELVLSIFNAVQHWLAAVTGLLVTTTSSLSASEETTGRHICRMLLNRSDELKPSEFARLVQSMSRLKAWDLMAMESKPSPAGTATAAAGESLAFDRTLASCYERADAHSRCILLKAIAMDTSVLRRFETIVFPPIQNDVPLLPSEDLELVLTAVLQVSNEAIVEPVLDAIDTRMLPILDQCRRSAIVRLLQCHAHFSINDEIVVTAALQALERQATTEVKLDVSQLLSILQAVASLTVSQLPERLLVLCFQRLEKMASMLTPLQQYQVGRLILDLEMGYSSSVSALVLHILDSRDGVRGHKQFQVMTEELCDVFEVELPAQLRACRLRKVRNKQRVKDFWSAQRRLKQQAMRHHCRH</sequence>
<evidence type="ECO:0000313" key="3">
    <source>
        <dbReference type="Proteomes" id="UP001501274"/>
    </source>
</evidence>
<evidence type="ECO:0000313" key="2">
    <source>
        <dbReference type="EMBL" id="KAL0516767.1"/>
    </source>
</evidence>
<keyword evidence="3" id="KW-1185">Reference proteome</keyword>
<comment type="caution">
    <text evidence="2">The sequence shown here is derived from an EMBL/GenBank/DDBJ whole genome shotgun (WGS) entry which is preliminary data.</text>
</comment>
<feature type="compositionally biased region" description="Polar residues" evidence="1">
    <location>
        <begin position="795"/>
        <end position="805"/>
    </location>
</feature>
<gene>
    <name evidence="2" type="ORF">Q4I28_008398</name>
</gene>
<evidence type="ECO:0008006" key="4">
    <source>
        <dbReference type="Google" id="ProtNLM"/>
    </source>
</evidence>
<protein>
    <recommendedName>
        <fullName evidence="4">HEAT repeat-containing protein 1</fullName>
    </recommendedName>
</protein>
<feature type="compositionally biased region" description="Acidic residues" evidence="1">
    <location>
        <begin position="843"/>
        <end position="854"/>
    </location>
</feature>